<feature type="region of interest" description="Disordered" evidence="1">
    <location>
        <begin position="1"/>
        <end position="34"/>
    </location>
</feature>
<accession>A0A2T4HBA7</accession>
<feature type="compositionally biased region" description="Basic and acidic residues" evidence="1">
    <location>
        <begin position="23"/>
        <end position="34"/>
    </location>
</feature>
<sequence length="149" mass="17156">MKRDVNGTNFNYNSNRETVMPTDKGKDNAQPDTKEDKRHKFINDIDAMIKELRDLTDEVEHDVLKLRQSCSHATISNQNQGQGQDEGASSWSAAPEDVDTDKWHVLDECNMPRNTKLISHFIEHVDRFLCLPRTTQDDKNDNEPADGEW</sequence>
<organism evidence="2 3">
    <name type="scientific">Fusarium culmorum</name>
    <dbReference type="NCBI Taxonomy" id="5516"/>
    <lineage>
        <taxon>Eukaryota</taxon>
        <taxon>Fungi</taxon>
        <taxon>Dikarya</taxon>
        <taxon>Ascomycota</taxon>
        <taxon>Pezizomycotina</taxon>
        <taxon>Sordariomycetes</taxon>
        <taxon>Hypocreomycetidae</taxon>
        <taxon>Hypocreales</taxon>
        <taxon>Nectriaceae</taxon>
        <taxon>Fusarium</taxon>
    </lineage>
</organism>
<evidence type="ECO:0000256" key="1">
    <source>
        <dbReference type="SAM" id="MobiDB-lite"/>
    </source>
</evidence>
<feature type="compositionally biased region" description="Polar residues" evidence="1">
    <location>
        <begin position="1"/>
        <end position="17"/>
    </location>
</feature>
<dbReference type="OrthoDB" id="5104611at2759"/>
<dbReference type="Proteomes" id="UP000241587">
    <property type="component" value="Unassembled WGS sequence"/>
</dbReference>
<comment type="caution">
    <text evidence="2">The sequence shown here is derived from an EMBL/GenBank/DDBJ whole genome shotgun (WGS) entry which is preliminary data.</text>
</comment>
<reference evidence="2 3" key="1">
    <citation type="submission" date="2018-02" db="EMBL/GenBank/DDBJ databases">
        <title>Fusarium culmorum secondary metabolites in fungal-bacterial-plant interactions.</title>
        <authorList>
            <person name="Schmidt R."/>
        </authorList>
    </citation>
    <scope>NUCLEOTIDE SEQUENCE [LARGE SCALE GENOMIC DNA]</scope>
    <source>
        <strain evidence="2 3">PV</strain>
    </source>
</reference>
<name>A0A2T4HBA7_FUSCU</name>
<protein>
    <submittedName>
        <fullName evidence="2">Uncharacterized protein</fullName>
    </submittedName>
</protein>
<evidence type="ECO:0000313" key="2">
    <source>
        <dbReference type="EMBL" id="PTD13092.1"/>
    </source>
</evidence>
<keyword evidence="3" id="KW-1185">Reference proteome</keyword>
<dbReference type="AlphaFoldDB" id="A0A2T4HBA7"/>
<gene>
    <name evidence="2" type="ORF">FCULG_00003352</name>
</gene>
<dbReference type="EMBL" id="PVEM01000001">
    <property type="protein sequence ID" value="PTD13092.1"/>
    <property type="molecule type" value="Genomic_DNA"/>
</dbReference>
<evidence type="ECO:0000313" key="3">
    <source>
        <dbReference type="Proteomes" id="UP000241587"/>
    </source>
</evidence>
<feature type="region of interest" description="Disordered" evidence="1">
    <location>
        <begin position="74"/>
        <end position="96"/>
    </location>
</feature>
<feature type="compositionally biased region" description="Polar residues" evidence="1">
    <location>
        <begin position="74"/>
        <end position="92"/>
    </location>
</feature>
<proteinExistence type="predicted"/>